<feature type="disulfide bond" evidence="5">
    <location>
        <begin position="152"/>
        <end position="162"/>
    </location>
</feature>
<dbReference type="InterPro" id="IPR023346">
    <property type="entry name" value="Lysozyme-like_dom_sf"/>
</dbReference>
<dbReference type="GO" id="GO:0006032">
    <property type="term" value="P:chitin catabolic process"/>
    <property type="evidence" value="ECO:0007669"/>
    <property type="project" value="UniProtKB-KW"/>
</dbReference>
<keyword evidence="4 5" id="KW-1015">Disulfide bond</keyword>
<evidence type="ECO:0000256" key="2">
    <source>
        <dbReference type="ARBA" id="ARBA00022821"/>
    </source>
</evidence>
<evidence type="ECO:0000313" key="8">
    <source>
        <dbReference type="EMBL" id="KAG5530904.1"/>
    </source>
</evidence>
<comment type="function">
    <text evidence="1">Defense against chitin-containing fungal pathogens.</text>
</comment>
<feature type="chain" id="PRO_5044714831" description="Glycoside hydrolase family 19 catalytic domain-containing protein" evidence="6">
    <location>
        <begin position="21"/>
        <end position="312"/>
    </location>
</feature>
<dbReference type="Gene3D" id="3.30.20.10">
    <property type="entry name" value="Endochitinase, domain 2"/>
    <property type="match status" value="1"/>
</dbReference>
<protein>
    <recommendedName>
        <fullName evidence="7">Glycoside hydrolase family 19 catalytic domain-containing protein</fullName>
    </recommendedName>
</protein>
<dbReference type="Pfam" id="PF00182">
    <property type="entry name" value="Glyco_hydro_19"/>
    <property type="match status" value="1"/>
</dbReference>
<dbReference type="PIRSF" id="PIRSF001060">
    <property type="entry name" value="Endochitinase"/>
    <property type="match status" value="1"/>
</dbReference>
<evidence type="ECO:0000259" key="7">
    <source>
        <dbReference type="Pfam" id="PF00182"/>
    </source>
</evidence>
<keyword evidence="3" id="KW-0119">Carbohydrate metabolism</keyword>
<dbReference type="GO" id="GO:0016998">
    <property type="term" value="P:cell wall macromolecule catabolic process"/>
    <property type="evidence" value="ECO:0007669"/>
    <property type="project" value="InterPro"/>
</dbReference>
<dbReference type="AlphaFoldDB" id="A0AAV6ITT9"/>
<dbReference type="EMBL" id="JACTNZ010000009">
    <property type="protein sequence ID" value="KAG5530904.1"/>
    <property type="molecule type" value="Genomic_DNA"/>
</dbReference>
<accession>A0AAV6ITT9</accession>
<dbReference type="GO" id="GO:0006952">
    <property type="term" value="P:defense response"/>
    <property type="evidence" value="ECO:0007669"/>
    <property type="project" value="UniProtKB-KW"/>
</dbReference>
<dbReference type="Gene3D" id="1.10.530.10">
    <property type="match status" value="1"/>
</dbReference>
<comment type="caution">
    <text evidence="8">The sequence shown here is derived from an EMBL/GenBank/DDBJ whole genome shotgun (WGS) entry which is preliminary data.</text>
</comment>
<evidence type="ECO:0000256" key="1">
    <source>
        <dbReference type="ARBA" id="ARBA00003102"/>
    </source>
</evidence>
<name>A0AAV6ITT9_9ERIC</name>
<dbReference type="PANTHER" id="PTHR22595:SF96">
    <property type="entry name" value="CHITINASE"/>
    <property type="match status" value="1"/>
</dbReference>
<dbReference type="Proteomes" id="UP000823749">
    <property type="component" value="Chromosome 9"/>
</dbReference>
<feature type="signal peptide" evidence="6">
    <location>
        <begin position="1"/>
        <end position="20"/>
    </location>
</feature>
<dbReference type="GO" id="GO:0004568">
    <property type="term" value="F:chitinase activity"/>
    <property type="evidence" value="ECO:0007669"/>
    <property type="project" value="InterPro"/>
</dbReference>
<sequence length="312" mass="34628">MEMKWWILAMVIATAGIVEGDLSNPPLKKKVRGETVCTQGWECERWSKFCCNETISEYFQTYQFENFFSKRNSPQAHAVGFWDYKSFITAAAVYQPLGFGTTGGKLMGMREVSAFLGVVGSQTSCGYGVATGGPLAWGLCYNREMSPSQSYCDDSYKYTYPCSPGAEYYGRGAIPIYWNFNYGAAGENLKADLLNHPEYIEQNATLAFQAAIWRWMTPIKKSQPSPHEAFVGTWKPTKNDTLSYRLPGFGTAMNVLFGDQVCGQGDIDPMTVIMSHYQYYLDLLGVGREQAGPNLSCAEQKAFNPSSATASS</sequence>
<dbReference type="CDD" id="cd00325">
    <property type="entry name" value="chitinase_GH19"/>
    <property type="match status" value="1"/>
</dbReference>
<dbReference type="PANTHER" id="PTHR22595">
    <property type="entry name" value="CHITINASE-RELATED"/>
    <property type="match status" value="1"/>
</dbReference>
<dbReference type="EMBL" id="JACTNZ010000009">
    <property type="protein sequence ID" value="KAG5530905.1"/>
    <property type="molecule type" value="Genomic_DNA"/>
</dbReference>
<proteinExistence type="predicted"/>
<keyword evidence="3" id="KW-0146">Chitin degradation</keyword>
<dbReference type="InterPro" id="IPR000726">
    <property type="entry name" value="Glyco_hydro_19_cat"/>
</dbReference>
<evidence type="ECO:0000313" key="9">
    <source>
        <dbReference type="Proteomes" id="UP000823749"/>
    </source>
</evidence>
<evidence type="ECO:0000256" key="4">
    <source>
        <dbReference type="ARBA" id="ARBA00023157"/>
    </source>
</evidence>
<feature type="disulfide bond" evidence="5">
    <location>
        <begin position="262"/>
        <end position="297"/>
    </location>
</feature>
<dbReference type="FunFam" id="3.30.20.10:FF:000001">
    <property type="entry name" value="Endochitinase (Chitinase)"/>
    <property type="match status" value="1"/>
</dbReference>
<reference evidence="8" key="1">
    <citation type="submission" date="2020-08" db="EMBL/GenBank/DDBJ databases">
        <title>Plant Genome Project.</title>
        <authorList>
            <person name="Zhang R.-G."/>
        </authorList>
    </citation>
    <scope>NUCLEOTIDE SEQUENCE</scope>
    <source>
        <strain evidence="8">WSP0</strain>
        <tissue evidence="8">Leaf</tissue>
    </source>
</reference>
<evidence type="ECO:0000256" key="3">
    <source>
        <dbReference type="ARBA" id="ARBA00023024"/>
    </source>
</evidence>
<evidence type="ECO:0000256" key="6">
    <source>
        <dbReference type="SAM" id="SignalP"/>
    </source>
</evidence>
<keyword evidence="6" id="KW-0732">Signal</keyword>
<organism evidence="8 9">
    <name type="scientific">Rhododendron griersonianum</name>
    <dbReference type="NCBI Taxonomy" id="479676"/>
    <lineage>
        <taxon>Eukaryota</taxon>
        <taxon>Viridiplantae</taxon>
        <taxon>Streptophyta</taxon>
        <taxon>Embryophyta</taxon>
        <taxon>Tracheophyta</taxon>
        <taxon>Spermatophyta</taxon>
        <taxon>Magnoliopsida</taxon>
        <taxon>eudicotyledons</taxon>
        <taxon>Gunneridae</taxon>
        <taxon>Pentapetalae</taxon>
        <taxon>asterids</taxon>
        <taxon>Ericales</taxon>
        <taxon>Ericaceae</taxon>
        <taxon>Ericoideae</taxon>
        <taxon>Rhodoreae</taxon>
        <taxon>Rhododendron</taxon>
    </lineage>
</organism>
<dbReference type="SUPFAM" id="SSF53955">
    <property type="entry name" value="Lysozyme-like"/>
    <property type="match status" value="1"/>
</dbReference>
<evidence type="ECO:0000256" key="5">
    <source>
        <dbReference type="PIRSR" id="PIRSR001060-2"/>
    </source>
</evidence>
<gene>
    <name evidence="8" type="ORF">RHGRI_025754</name>
</gene>
<keyword evidence="3" id="KW-0624">Polysaccharide degradation</keyword>
<keyword evidence="9" id="KW-1185">Reference proteome</keyword>
<feature type="domain" description="Glycoside hydrolase family 19 catalytic" evidence="7">
    <location>
        <begin position="63"/>
        <end position="297"/>
    </location>
</feature>
<keyword evidence="2" id="KW-0611">Plant defense</keyword>
<dbReference type="InterPro" id="IPR016283">
    <property type="entry name" value="Glyco_hydro_19"/>
</dbReference>
<dbReference type="GO" id="GO:0005975">
    <property type="term" value="P:carbohydrate metabolic process"/>
    <property type="evidence" value="ECO:0007669"/>
    <property type="project" value="InterPro"/>
</dbReference>